<evidence type="ECO:0000313" key="7">
    <source>
        <dbReference type="EMBL" id="GAA0740618.1"/>
    </source>
</evidence>
<feature type="transmembrane region" description="Helical" evidence="5">
    <location>
        <begin position="28"/>
        <end position="47"/>
    </location>
</feature>
<accession>A0ABN1JK00</accession>
<feature type="transmembrane region" description="Helical" evidence="5">
    <location>
        <begin position="83"/>
        <end position="100"/>
    </location>
</feature>
<dbReference type="EMBL" id="BAAAEW010000003">
    <property type="protein sequence ID" value="GAA0740618.1"/>
    <property type="molecule type" value="Genomic_DNA"/>
</dbReference>
<evidence type="ECO:0000256" key="3">
    <source>
        <dbReference type="ARBA" id="ARBA00022989"/>
    </source>
</evidence>
<dbReference type="InterPro" id="IPR007016">
    <property type="entry name" value="O-antigen_ligase-rel_domated"/>
</dbReference>
<feature type="domain" description="O-antigen ligase-related" evidence="6">
    <location>
        <begin position="202"/>
        <end position="346"/>
    </location>
</feature>
<name>A0ABN1JK00_9BURK</name>
<sequence>MSKHFTADAAAPSLAAQGVLPSAARSDVLLVIMAAAVVPLYLSMFRFGGGGVLVRLADLLALALIIGTFWTQPAIGRAFQRPHCLMLMALVLGVLIQGMLMNRVKVSLKEAIQLAFVLVVVTTVGWHAERDPTRFLKWFIGVGVVAMLHTVAIHIAGGNYVRYKLAGDARYIFGVVSAVLLLAWRQAGWRGACGWLFLMSLPPLVASMERKGLLGVILIALGLALAGLLRSFRVSAWIALLLAVLLGLAMFSLEHDALIDALALAEKNNYFVDQSEALWDSNTHRTALLLNGVDIVQKQPWFGSGADSLREQMGVYFSDSRLSNSTHNFFLDNLIKYGLLGGGLFFAAIFTGLRRAMRLSDSPLEAGLFSVYMLFAVFFISDGQAVTVMALLPTFIGLAFNRRPTADAQASCRASAAFSSPVSLSPSGALQ</sequence>
<feature type="transmembrane region" description="Helical" evidence="5">
    <location>
        <begin position="169"/>
        <end position="184"/>
    </location>
</feature>
<evidence type="ECO:0000313" key="8">
    <source>
        <dbReference type="Proteomes" id="UP001500279"/>
    </source>
</evidence>
<dbReference type="Proteomes" id="UP001500279">
    <property type="component" value="Unassembled WGS sequence"/>
</dbReference>
<evidence type="ECO:0000256" key="1">
    <source>
        <dbReference type="ARBA" id="ARBA00004141"/>
    </source>
</evidence>
<dbReference type="PANTHER" id="PTHR37422:SF13">
    <property type="entry name" value="LIPOPOLYSACCHARIDE BIOSYNTHESIS PROTEIN PA4999-RELATED"/>
    <property type="match status" value="1"/>
</dbReference>
<evidence type="ECO:0000256" key="4">
    <source>
        <dbReference type="ARBA" id="ARBA00023136"/>
    </source>
</evidence>
<proteinExistence type="predicted"/>
<comment type="subcellular location">
    <subcellularLocation>
        <location evidence="1">Membrane</location>
        <topology evidence="1">Multi-pass membrane protein</topology>
    </subcellularLocation>
</comment>
<dbReference type="InterPro" id="IPR051533">
    <property type="entry name" value="WaaL-like"/>
</dbReference>
<keyword evidence="2 5" id="KW-0812">Transmembrane</keyword>
<gene>
    <name evidence="7" type="ORF">GCM10009107_02410</name>
</gene>
<dbReference type="Pfam" id="PF04932">
    <property type="entry name" value="Wzy_C"/>
    <property type="match status" value="1"/>
</dbReference>
<keyword evidence="3 5" id="KW-1133">Transmembrane helix</keyword>
<protein>
    <recommendedName>
        <fullName evidence="6">O-antigen ligase-related domain-containing protein</fullName>
    </recommendedName>
</protein>
<keyword evidence="4 5" id="KW-0472">Membrane</keyword>
<feature type="transmembrane region" description="Helical" evidence="5">
    <location>
        <begin position="236"/>
        <end position="253"/>
    </location>
</feature>
<evidence type="ECO:0000256" key="2">
    <source>
        <dbReference type="ARBA" id="ARBA00022692"/>
    </source>
</evidence>
<feature type="transmembrane region" description="Helical" evidence="5">
    <location>
        <begin position="135"/>
        <end position="157"/>
    </location>
</feature>
<comment type="caution">
    <text evidence="7">The sequence shown here is derived from an EMBL/GenBank/DDBJ whole genome shotgun (WGS) entry which is preliminary data.</text>
</comment>
<dbReference type="RefSeq" id="WP_141288476.1">
    <property type="nucleotide sequence ID" value="NZ_BAAAEW010000003.1"/>
</dbReference>
<feature type="transmembrane region" description="Helical" evidence="5">
    <location>
        <begin position="189"/>
        <end position="206"/>
    </location>
</feature>
<evidence type="ECO:0000259" key="6">
    <source>
        <dbReference type="Pfam" id="PF04932"/>
    </source>
</evidence>
<dbReference type="PANTHER" id="PTHR37422">
    <property type="entry name" value="TEICHURONIC ACID BIOSYNTHESIS PROTEIN TUAE"/>
    <property type="match status" value="1"/>
</dbReference>
<evidence type="ECO:0000256" key="5">
    <source>
        <dbReference type="SAM" id="Phobius"/>
    </source>
</evidence>
<feature type="transmembrane region" description="Helical" evidence="5">
    <location>
        <begin position="374"/>
        <end position="400"/>
    </location>
</feature>
<feature type="transmembrane region" description="Helical" evidence="5">
    <location>
        <begin position="53"/>
        <end position="71"/>
    </location>
</feature>
<feature type="transmembrane region" description="Helical" evidence="5">
    <location>
        <begin position="212"/>
        <end position="229"/>
    </location>
</feature>
<keyword evidence="8" id="KW-1185">Reference proteome</keyword>
<reference evidence="7 8" key="1">
    <citation type="journal article" date="2019" name="Int. J. Syst. Evol. Microbiol.">
        <title>The Global Catalogue of Microorganisms (GCM) 10K type strain sequencing project: providing services to taxonomists for standard genome sequencing and annotation.</title>
        <authorList>
            <consortium name="The Broad Institute Genomics Platform"/>
            <consortium name="The Broad Institute Genome Sequencing Center for Infectious Disease"/>
            <person name="Wu L."/>
            <person name="Ma J."/>
        </authorList>
    </citation>
    <scope>NUCLEOTIDE SEQUENCE [LARGE SCALE GENOMIC DNA]</scope>
    <source>
        <strain evidence="7 8">JCM 15503</strain>
    </source>
</reference>
<organism evidence="7 8">
    <name type="scientific">Ideonella azotifigens</name>
    <dbReference type="NCBI Taxonomy" id="513160"/>
    <lineage>
        <taxon>Bacteria</taxon>
        <taxon>Pseudomonadati</taxon>
        <taxon>Pseudomonadota</taxon>
        <taxon>Betaproteobacteria</taxon>
        <taxon>Burkholderiales</taxon>
        <taxon>Sphaerotilaceae</taxon>
        <taxon>Ideonella</taxon>
    </lineage>
</organism>
<feature type="transmembrane region" description="Helical" evidence="5">
    <location>
        <begin position="334"/>
        <end position="353"/>
    </location>
</feature>
<feature type="transmembrane region" description="Helical" evidence="5">
    <location>
        <begin position="112"/>
        <end position="128"/>
    </location>
</feature>